<sequence>MYIRRLDTLHGRIICWCISMGVFKIFRMFSLNRFGWWWVVQFHMRLGTWMIIARCFFFASMAASHIEIPGRDGSEAEQVLDDAIYEARTVEDWELDMKALAQDTGDNQESRSREFNRSWKWKSANRRHG</sequence>
<keyword evidence="1" id="KW-1133">Transmembrane helix</keyword>
<dbReference type="AlphaFoldDB" id="A0A0L0FYS6"/>
<protein>
    <submittedName>
        <fullName evidence="2">Uncharacterized protein</fullName>
    </submittedName>
</protein>
<keyword evidence="3" id="KW-1185">Reference proteome</keyword>
<evidence type="ECO:0000313" key="3">
    <source>
        <dbReference type="Proteomes" id="UP000054560"/>
    </source>
</evidence>
<keyword evidence="1" id="KW-0812">Transmembrane</keyword>
<proteinExistence type="predicted"/>
<dbReference type="Proteomes" id="UP000054560">
    <property type="component" value="Unassembled WGS sequence"/>
</dbReference>
<feature type="transmembrane region" description="Helical" evidence="1">
    <location>
        <begin position="12"/>
        <end position="30"/>
    </location>
</feature>
<evidence type="ECO:0000256" key="1">
    <source>
        <dbReference type="SAM" id="Phobius"/>
    </source>
</evidence>
<accession>A0A0L0FYS6</accession>
<keyword evidence="1" id="KW-0472">Membrane</keyword>
<gene>
    <name evidence="2" type="ORF">SARC_06559</name>
</gene>
<reference evidence="2 3" key="1">
    <citation type="submission" date="2011-02" db="EMBL/GenBank/DDBJ databases">
        <title>The Genome Sequence of Sphaeroforma arctica JP610.</title>
        <authorList>
            <consortium name="The Broad Institute Genome Sequencing Platform"/>
            <person name="Russ C."/>
            <person name="Cuomo C."/>
            <person name="Young S.K."/>
            <person name="Zeng Q."/>
            <person name="Gargeya S."/>
            <person name="Alvarado L."/>
            <person name="Berlin A."/>
            <person name="Chapman S.B."/>
            <person name="Chen Z."/>
            <person name="Freedman E."/>
            <person name="Gellesch M."/>
            <person name="Goldberg J."/>
            <person name="Griggs A."/>
            <person name="Gujja S."/>
            <person name="Heilman E."/>
            <person name="Heiman D."/>
            <person name="Howarth C."/>
            <person name="Mehta T."/>
            <person name="Neiman D."/>
            <person name="Pearson M."/>
            <person name="Roberts A."/>
            <person name="Saif S."/>
            <person name="Shea T."/>
            <person name="Shenoy N."/>
            <person name="Sisk P."/>
            <person name="Stolte C."/>
            <person name="Sykes S."/>
            <person name="White J."/>
            <person name="Yandava C."/>
            <person name="Burger G."/>
            <person name="Gray M.W."/>
            <person name="Holland P.W.H."/>
            <person name="King N."/>
            <person name="Lang F.B.F."/>
            <person name="Roger A.J."/>
            <person name="Ruiz-Trillo I."/>
            <person name="Haas B."/>
            <person name="Nusbaum C."/>
            <person name="Birren B."/>
        </authorList>
    </citation>
    <scope>NUCLEOTIDE SEQUENCE [LARGE SCALE GENOMIC DNA]</scope>
    <source>
        <strain evidence="2 3">JP610</strain>
    </source>
</reference>
<organism evidence="2 3">
    <name type="scientific">Sphaeroforma arctica JP610</name>
    <dbReference type="NCBI Taxonomy" id="667725"/>
    <lineage>
        <taxon>Eukaryota</taxon>
        <taxon>Ichthyosporea</taxon>
        <taxon>Ichthyophonida</taxon>
        <taxon>Sphaeroforma</taxon>
    </lineage>
</organism>
<feature type="transmembrane region" description="Helical" evidence="1">
    <location>
        <begin position="36"/>
        <end position="57"/>
    </location>
</feature>
<dbReference type="RefSeq" id="XP_014155000.1">
    <property type="nucleotide sequence ID" value="XM_014299525.1"/>
</dbReference>
<dbReference type="GeneID" id="25907063"/>
<evidence type="ECO:0000313" key="2">
    <source>
        <dbReference type="EMBL" id="KNC81098.1"/>
    </source>
</evidence>
<name>A0A0L0FYS6_9EUKA</name>
<dbReference type="EMBL" id="KQ242069">
    <property type="protein sequence ID" value="KNC81098.1"/>
    <property type="molecule type" value="Genomic_DNA"/>
</dbReference>